<feature type="compositionally biased region" description="Low complexity" evidence="1">
    <location>
        <begin position="95"/>
        <end position="109"/>
    </location>
</feature>
<evidence type="ECO:0000256" key="1">
    <source>
        <dbReference type="SAM" id="MobiDB-lite"/>
    </source>
</evidence>
<evidence type="ECO:0000313" key="2">
    <source>
        <dbReference type="EMBL" id="CAE0787535.1"/>
    </source>
</evidence>
<protein>
    <submittedName>
        <fullName evidence="2">Uncharacterized protein</fullName>
    </submittedName>
</protein>
<reference evidence="2" key="1">
    <citation type="submission" date="2021-01" db="EMBL/GenBank/DDBJ databases">
        <authorList>
            <person name="Corre E."/>
            <person name="Pelletier E."/>
            <person name="Niang G."/>
            <person name="Scheremetjew M."/>
            <person name="Finn R."/>
            <person name="Kale V."/>
            <person name="Holt S."/>
            <person name="Cochrane G."/>
            <person name="Meng A."/>
            <person name="Brown T."/>
            <person name="Cohen L."/>
        </authorList>
    </citation>
    <scope>NUCLEOTIDE SEQUENCE</scope>
    <source>
        <strain evidence="2">CCMP645</strain>
    </source>
</reference>
<feature type="compositionally biased region" description="Low complexity" evidence="1">
    <location>
        <begin position="64"/>
        <end position="81"/>
    </location>
</feature>
<sequence length="174" mass="17606">MMFIARNLLRSANPEVPAEVQAAVDAGDAESVQRLLTPLPDGWSKTFQKKLVKQAEINAKKASKGSGAPKQSASAPKATSQGGSEAASSTTAVKAPGGAAAGSAASAPTGPTGIAEQALVADVLECLRSLAIPAEALQALQGQEALLCQAIAPRLNAIRNQSYALGFCSQAARP</sequence>
<feature type="region of interest" description="Disordered" evidence="1">
    <location>
        <begin position="58"/>
        <end position="109"/>
    </location>
</feature>
<organism evidence="2">
    <name type="scientific">Chrysotila carterae</name>
    <name type="common">Marine alga</name>
    <name type="synonym">Syracosphaera carterae</name>
    <dbReference type="NCBI Taxonomy" id="13221"/>
    <lineage>
        <taxon>Eukaryota</taxon>
        <taxon>Haptista</taxon>
        <taxon>Haptophyta</taxon>
        <taxon>Prymnesiophyceae</taxon>
        <taxon>Isochrysidales</taxon>
        <taxon>Isochrysidaceae</taxon>
        <taxon>Chrysotila</taxon>
    </lineage>
</organism>
<accession>A0A7S4C5X6</accession>
<dbReference type="AlphaFoldDB" id="A0A7S4C5X6"/>
<gene>
    <name evidence="2" type="ORF">PCAR00345_LOCUS40243</name>
</gene>
<dbReference type="EMBL" id="HBIZ01065559">
    <property type="protein sequence ID" value="CAE0787535.1"/>
    <property type="molecule type" value="Transcribed_RNA"/>
</dbReference>
<feature type="compositionally biased region" description="Polar residues" evidence="1">
    <location>
        <begin position="82"/>
        <end position="92"/>
    </location>
</feature>
<name>A0A7S4C5X6_CHRCT</name>
<proteinExistence type="predicted"/>